<dbReference type="Pfam" id="PF20152">
    <property type="entry name" value="DUF6534"/>
    <property type="match status" value="1"/>
</dbReference>
<evidence type="ECO:0000256" key="1">
    <source>
        <dbReference type="SAM" id="Phobius"/>
    </source>
</evidence>
<organism evidence="3 4">
    <name type="scientific">Mycena belliarum</name>
    <dbReference type="NCBI Taxonomy" id="1033014"/>
    <lineage>
        <taxon>Eukaryota</taxon>
        <taxon>Fungi</taxon>
        <taxon>Dikarya</taxon>
        <taxon>Basidiomycota</taxon>
        <taxon>Agaricomycotina</taxon>
        <taxon>Agaricomycetes</taxon>
        <taxon>Agaricomycetidae</taxon>
        <taxon>Agaricales</taxon>
        <taxon>Marasmiineae</taxon>
        <taxon>Mycenaceae</taxon>
        <taxon>Mycena</taxon>
    </lineage>
</organism>
<reference evidence="3" key="1">
    <citation type="submission" date="2023-03" db="EMBL/GenBank/DDBJ databases">
        <title>Massive genome expansion in bonnet fungi (Mycena s.s.) driven by repeated elements and novel gene families across ecological guilds.</title>
        <authorList>
            <consortium name="Lawrence Berkeley National Laboratory"/>
            <person name="Harder C.B."/>
            <person name="Miyauchi S."/>
            <person name="Viragh M."/>
            <person name="Kuo A."/>
            <person name="Thoen E."/>
            <person name="Andreopoulos B."/>
            <person name="Lu D."/>
            <person name="Skrede I."/>
            <person name="Drula E."/>
            <person name="Henrissat B."/>
            <person name="Morin E."/>
            <person name="Kohler A."/>
            <person name="Barry K."/>
            <person name="LaButti K."/>
            <person name="Morin E."/>
            <person name="Salamov A."/>
            <person name="Lipzen A."/>
            <person name="Mereny Z."/>
            <person name="Hegedus B."/>
            <person name="Baldrian P."/>
            <person name="Stursova M."/>
            <person name="Weitz H."/>
            <person name="Taylor A."/>
            <person name="Grigoriev I.V."/>
            <person name="Nagy L.G."/>
            <person name="Martin F."/>
            <person name="Kauserud H."/>
        </authorList>
    </citation>
    <scope>NUCLEOTIDE SEQUENCE</scope>
    <source>
        <strain evidence="3">CBHHK173m</strain>
    </source>
</reference>
<feature type="transmembrane region" description="Helical" evidence="1">
    <location>
        <begin position="223"/>
        <end position="251"/>
    </location>
</feature>
<feature type="transmembrane region" description="Helical" evidence="1">
    <location>
        <begin position="78"/>
        <end position="97"/>
    </location>
</feature>
<feature type="transmembrane region" description="Helical" evidence="1">
    <location>
        <begin position="117"/>
        <end position="138"/>
    </location>
</feature>
<gene>
    <name evidence="3" type="ORF">B0H15DRAFT_861516</name>
</gene>
<dbReference type="Proteomes" id="UP001222325">
    <property type="component" value="Unassembled WGS sequence"/>
</dbReference>
<feature type="transmembrane region" description="Helical" evidence="1">
    <location>
        <begin position="42"/>
        <end position="66"/>
    </location>
</feature>
<keyword evidence="1" id="KW-0812">Transmembrane</keyword>
<protein>
    <recommendedName>
        <fullName evidence="2">DUF6534 domain-containing protein</fullName>
    </recommendedName>
</protein>
<dbReference type="AlphaFoldDB" id="A0AAD6TU36"/>
<keyword evidence="4" id="KW-1185">Reference proteome</keyword>
<comment type="caution">
    <text evidence="3">The sequence shown here is derived from an EMBL/GenBank/DDBJ whole genome shotgun (WGS) entry which is preliminary data.</text>
</comment>
<sequence>MSQNFRGARTAVSSPILPPLMSAADASGSPASVVDLNTVTTAILIGSLLNFFFFGALVVQTCIYSMCFPQDSRITKGLVYSVLLVETASVCLNASDLHHWFVVTFGDLSTFLRVRNAPFYAGIAGGINGTIVQFFFCYRILVIKRSAWPMAVLIALLSLTQCATGMASGLHTYIHPIEHWYIGAIIVFPTWLAGNALVEILIAVTMTYLLIRATASVQPSTRDLIRAIVTLIIETNIFTAVVAILALSLFLGCPNADYFVTPTWNLSGVYANTLLTILNNRAVTRSIPDDSWAEGSEHSITFARIDRPTSVGSLPEMSFAGRQSGGVN</sequence>
<evidence type="ECO:0000313" key="3">
    <source>
        <dbReference type="EMBL" id="KAJ7077687.1"/>
    </source>
</evidence>
<dbReference type="PANTHER" id="PTHR40465">
    <property type="entry name" value="CHROMOSOME 1, WHOLE GENOME SHOTGUN SEQUENCE"/>
    <property type="match status" value="1"/>
</dbReference>
<proteinExistence type="predicted"/>
<dbReference type="InterPro" id="IPR045339">
    <property type="entry name" value="DUF6534"/>
</dbReference>
<evidence type="ECO:0000259" key="2">
    <source>
        <dbReference type="Pfam" id="PF20152"/>
    </source>
</evidence>
<keyword evidence="1" id="KW-0472">Membrane</keyword>
<feature type="transmembrane region" description="Helical" evidence="1">
    <location>
        <begin position="150"/>
        <end position="174"/>
    </location>
</feature>
<feature type="domain" description="DUF6534" evidence="2">
    <location>
        <begin position="196"/>
        <end position="282"/>
    </location>
</feature>
<accession>A0AAD6TU36</accession>
<keyword evidence="1" id="KW-1133">Transmembrane helix</keyword>
<evidence type="ECO:0000313" key="4">
    <source>
        <dbReference type="Proteomes" id="UP001222325"/>
    </source>
</evidence>
<name>A0AAD6TU36_9AGAR</name>
<dbReference type="PANTHER" id="PTHR40465:SF1">
    <property type="entry name" value="DUF6534 DOMAIN-CONTAINING PROTEIN"/>
    <property type="match status" value="1"/>
</dbReference>
<feature type="transmembrane region" description="Helical" evidence="1">
    <location>
        <begin position="180"/>
        <end position="211"/>
    </location>
</feature>
<dbReference type="EMBL" id="JARJCN010000071">
    <property type="protein sequence ID" value="KAJ7077687.1"/>
    <property type="molecule type" value="Genomic_DNA"/>
</dbReference>